<comment type="caution">
    <text evidence="3">The sequence shown here is derived from an EMBL/GenBank/DDBJ whole genome shotgun (WGS) entry which is preliminary data.</text>
</comment>
<dbReference type="Pfam" id="PF05155">
    <property type="entry name" value="G2P_X_C"/>
    <property type="match status" value="1"/>
</dbReference>
<proteinExistence type="predicted"/>
<dbReference type="InterPro" id="IPR022688">
    <property type="entry name" value="G2P_C"/>
</dbReference>
<feature type="domain" description="Replication-associated protein G2P N-terminal" evidence="1">
    <location>
        <begin position="146"/>
        <end position="258"/>
    </location>
</feature>
<feature type="domain" description="Replication-associated protein G2P C-terminal" evidence="2">
    <location>
        <begin position="292"/>
        <end position="361"/>
    </location>
</feature>
<evidence type="ECO:0000259" key="2">
    <source>
        <dbReference type="Pfam" id="PF05155"/>
    </source>
</evidence>
<evidence type="ECO:0000259" key="1">
    <source>
        <dbReference type="Pfam" id="PF05144"/>
    </source>
</evidence>
<protein>
    <submittedName>
        <fullName evidence="3">II/X family phage/plasmid replication protein</fullName>
    </submittedName>
</protein>
<evidence type="ECO:0000313" key="3">
    <source>
        <dbReference type="EMBL" id="PXX51202.1"/>
    </source>
</evidence>
<gene>
    <name evidence="3" type="ORF">DFR38_101264</name>
</gene>
<dbReference type="EMBL" id="QJKC01000001">
    <property type="protein sequence ID" value="PXX51202.1"/>
    <property type="molecule type" value="Genomic_DNA"/>
</dbReference>
<dbReference type="InterPro" id="IPR022686">
    <property type="entry name" value="G2P_N"/>
</dbReference>
<name>A0A318JJJ3_9NEIS</name>
<reference evidence="3 4" key="1">
    <citation type="submission" date="2018-05" db="EMBL/GenBank/DDBJ databases">
        <title>Genomic Encyclopedia of Type Strains, Phase IV (KMG-IV): sequencing the most valuable type-strain genomes for metagenomic binning, comparative biology and taxonomic classification.</title>
        <authorList>
            <person name="Goeker M."/>
        </authorList>
    </citation>
    <scope>NUCLEOTIDE SEQUENCE [LARGE SCALE GENOMIC DNA]</scope>
    <source>
        <strain evidence="3 4">DSM 25134</strain>
    </source>
</reference>
<dbReference type="Pfam" id="PF05144">
    <property type="entry name" value="Phage_CRI"/>
    <property type="match status" value="1"/>
</dbReference>
<dbReference type="Proteomes" id="UP000248395">
    <property type="component" value="Unassembled WGS sequence"/>
</dbReference>
<dbReference type="GO" id="GO:0006260">
    <property type="term" value="P:DNA replication"/>
    <property type="evidence" value="ECO:0007669"/>
    <property type="project" value="InterPro"/>
</dbReference>
<dbReference type="OrthoDB" id="6835686at2"/>
<dbReference type="AlphaFoldDB" id="A0A318JJJ3"/>
<sequence length="381" mass="43000">MSLFIDSITIKQRHPGRLDLETGELVPTIPMVDEGVIGKFPRSDDTGEYCEDPEWAMQSRKKIRGSFDSLVIIKSDGFTVELTGNIGRLDRCDNLFNLDFDATLQRCNELLARYGLPPFTAGEQVINPNPSAHDVKHGLFEYWTGASISNIHLTRNYAAGSAANAQAVIDWLATQSMSNVRRGRAGESTTQWGRKGGRKLLKAYIKHVEMLVHRHGRKRQQVEADPVYQYCLQEGVVRLELEAGRLLLRDNRLRFLGDITMEKLTELFDDEVNPLIGRVKADVTRLELDALPAKVRMTAAAFLRGENVKTLLSTPTFYRHSKVLRDYGLDISEPLPTLQKFASVIKVIELKPLDSAPDWYWNHQRRMTLSAVPAEPAREAA</sequence>
<evidence type="ECO:0000313" key="4">
    <source>
        <dbReference type="Proteomes" id="UP000248395"/>
    </source>
</evidence>
<keyword evidence="4" id="KW-1185">Reference proteome</keyword>
<dbReference type="RefSeq" id="WP_059285938.1">
    <property type="nucleotide sequence ID" value="NZ_LNQU01000048.1"/>
</dbReference>
<accession>A0A318JJJ3</accession>
<organism evidence="3 4">
    <name type="scientific">Aquitalea magnusonii</name>
    <dbReference type="NCBI Taxonomy" id="332411"/>
    <lineage>
        <taxon>Bacteria</taxon>
        <taxon>Pseudomonadati</taxon>
        <taxon>Pseudomonadota</taxon>
        <taxon>Betaproteobacteria</taxon>
        <taxon>Neisseriales</taxon>
        <taxon>Chromobacteriaceae</taxon>
        <taxon>Aquitalea</taxon>
    </lineage>
</organism>